<reference evidence="2 3" key="1">
    <citation type="submission" date="2012-10" db="EMBL/GenBank/DDBJ databases">
        <authorList>
            <person name="Zafar N."/>
            <person name="Inman J."/>
            <person name="Hall N."/>
            <person name="Lorenzi H."/>
            <person name="Caler E."/>
        </authorList>
    </citation>
    <scope>NUCLEOTIDE SEQUENCE [LARGE SCALE GENOMIC DNA]</scope>
    <source>
        <strain evidence="2 3">IP1</strain>
    </source>
</reference>
<dbReference type="VEuPathDB" id="AmoebaDB:EIN_276920"/>
<keyword evidence="3" id="KW-1185">Reference proteome</keyword>
<gene>
    <name evidence="2" type="ORF">EIN_276920</name>
</gene>
<dbReference type="AlphaFoldDB" id="A0A0A1TVD7"/>
<accession>A0A0A1TVD7</accession>
<feature type="transmembrane region" description="Helical" evidence="1">
    <location>
        <begin position="42"/>
        <end position="73"/>
    </location>
</feature>
<evidence type="ECO:0000313" key="2">
    <source>
        <dbReference type="EMBL" id="ELP84332.1"/>
    </source>
</evidence>
<feature type="transmembrane region" description="Helical" evidence="1">
    <location>
        <begin position="132"/>
        <end position="149"/>
    </location>
</feature>
<evidence type="ECO:0000256" key="1">
    <source>
        <dbReference type="SAM" id="Phobius"/>
    </source>
</evidence>
<keyword evidence="1" id="KW-0812">Transmembrane</keyword>
<feature type="transmembrane region" description="Helical" evidence="1">
    <location>
        <begin position="155"/>
        <end position="173"/>
    </location>
</feature>
<dbReference type="RefSeq" id="XP_004183678.1">
    <property type="nucleotide sequence ID" value="XM_004183630.1"/>
</dbReference>
<sequence length="240" mass="27894">MFVERFIGRSTFVESELVERGFDYQAVTTVLPHCRTYVEQYFYVYFAFSILFGILDRKIYLAFTATFSVLLLLESQTRALEWCLKKIYPKRMETYLVPFSSECGFLSNSDFLNPMKKTIVIYCRTHPLTRQWLNVVLYVGVVILPFLGLPSKNDLMNVRLFFAAVVFVVSCLADIPRLDQIKQVVPMQFLFELLDKLKVSKIEHNVVVCFVAGDDRNNDILHKVINNFDPALLIETRLTN</sequence>
<keyword evidence="1" id="KW-0472">Membrane</keyword>
<dbReference type="EMBL" id="KB207139">
    <property type="protein sequence ID" value="ELP84332.1"/>
    <property type="molecule type" value="Genomic_DNA"/>
</dbReference>
<protein>
    <submittedName>
        <fullName evidence="2">Uncharacterized protein</fullName>
    </submittedName>
</protein>
<dbReference type="KEGG" id="eiv:EIN_276920"/>
<evidence type="ECO:0000313" key="3">
    <source>
        <dbReference type="Proteomes" id="UP000014680"/>
    </source>
</evidence>
<dbReference type="Proteomes" id="UP000014680">
    <property type="component" value="Unassembled WGS sequence"/>
</dbReference>
<name>A0A0A1TVD7_ENTIV</name>
<feature type="non-terminal residue" evidence="2">
    <location>
        <position position="240"/>
    </location>
</feature>
<dbReference type="OMA" id="TRALEWC"/>
<dbReference type="GeneID" id="14883325"/>
<proteinExistence type="predicted"/>
<keyword evidence="1" id="KW-1133">Transmembrane helix</keyword>
<organism evidence="2 3">
    <name type="scientific">Entamoeba invadens IP1</name>
    <dbReference type="NCBI Taxonomy" id="370355"/>
    <lineage>
        <taxon>Eukaryota</taxon>
        <taxon>Amoebozoa</taxon>
        <taxon>Evosea</taxon>
        <taxon>Archamoebae</taxon>
        <taxon>Mastigamoebida</taxon>
        <taxon>Entamoebidae</taxon>
        <taxon>Entamoeba</taxon>
    </lineage>
</organism>